<proteinExistence type="predicted"/>
<feature type="domain" description="HNH nuclease" evidence="1">
    <location>
        <begin position="51"/>
        <end position="94"/>
    </location>
</feature>
<dbReference type="EMBL" id="MK524501">
    <property type="protein sequence ID" value="QBP33292.1"/>
    <property type="molecule type" value="Genomic_DNA"/>
</dbReference>
<dbReference type="Pfam" id="PF13392">
    <property type="entry name" value="HNH_3"/>
    <property type="match status" value="1"/>
</dbReference>
<evidence type="ECO:0000313" key="3">
    <source>
        <dbReference type="Proteomes" id="UP000295568"/>
    </source>
</evidence>
<keyword evidence="2" id="KW-0378">Hydrolase</keyword>
<dbReference type="Proteomes" id="UP000295568">
    <property type="component" value="Segment"/>
</dbReference>
<dbReference type="InterPro" id="IPR044930">
    <property type="entry name" value="Homing_endonuclease_His-Me"/>
</dbReference>
<sequence length="163" mass="18198">MRPGPKSKPLQERLLSKIATTDSGCWEFTGSLEPSSYGRVWSGGEGGRMLWAHRASWVVHRGEIPDGMFVCHACDNPPCVNPDHLFLGDHKDNMADMARKGRFNLPKLRGESHPGHMLTKQDVQEVRALHSEGVSSRRLGELYGVSKTSILNIINRKTWSHVA</sequence>
<accession>A0A482JKI0</accession>
<dbReference type="Gene3D" id="3.90.75.10">
    <property type="entry name" value="Homing Intron 3 (I-ppo) Encoded Endonuclease, Chain A"/>
    <property type="match status" value="1"/>
</dbReference>
<dbReference type="GO" id="GO:0004519">
    <property type="term" value="F:endonuclease activity"/>
    <property type="evidence" value="ECO:0007669"/>
    <property type="project" value="UniProtKB-KW"/>
</dbReference>
<dbReference type="GeneID" id="55012033"/>
<dbReference type="KEGG" id="vg:55012033"/>
<keyword evidence="2" id="KW-0540">Nuclease</keyword>
<keyword evidence="2" id="KW-0255">Endonuclease</keyword>
<name>A0A482JKI0_9CAUD</name>
<keyword evidence="3" id="KW-1185">Reference proteome</keyword>
<dbReference type="InterPro" id="IPR003615">
    <property type="entry name" value="HNH_nuc"/>
</dbReference>
<evidence type="ECO:0000313" key="2">
    <source>
        <dbReference type="EMBL" id="QBP33292.1"/>
    </source>
</evidence>
<organism evidence="2 3">
    <name type="scientific">Gordonia phage BrutonGaster</name>
    <dbReference type="NCBI Taxonomy" id="2530116"/>
    <lineage>
        <taxon>Viruses</taxon>
        <taxon>Duplodnaviria</taxon>
        <taxon>Heunggongvirae</taxon>
        <taxon>Uroviricota</taxon>
        <taxon>Caudoviricetes</taxon>
        <taxon>Oneupvirus</taxon>
        <taxon>Oneupvirus brutongaster</taxon>
    </lineage>
</organism>
<reference evidence="2 3" key="1">
    <citation type="submission" date="2019-02" db="EMBL/GenBank/DDBJ databases">
        <authorList>
            <person name="Rowley M."/>
            <person name="Stucki C."/>
            <person name="Ghiringhelli B."/>
            <person name="Naegele L."/>
            <person name="Emmons C.B."/>
            <person name="Slowan-Pomeroy T."/>
            <person name="Briggs L.A."/>
            <person name="Garlena R.A."/>
            <person name="Russell D.A."/>
            <person name="Pope W.H."/>
            <person name="Molloy S.D."/>
            <person name="Jacobs-Sera D."/>
            <person name="Hatfull G.F."/>
        </authorList>
    </citation>
    <scope>NUCLEOTIDE SEQUENCE [LARGE SCALE GENOMIC DNA]</scope>
</reference>
<protein>
    <submittedName>
        <fullName evidence="2">HNH endonuclease</fullName>
    </submittedName>
</protein>
<dbReference type="RefSeq" id="YP_009820589.1">
    <property type="nucleotide sequence ID" value="NC_048169.1"/>
</dbReference>
<evidence type="ECO:0000259" key="1">
    <source>
        <dbReference type="Pfam" id="PF13392"/>
    </source>
</evidence>
<gene>
    <name evidence="2" type="primary">75</name>
    <name evidence="2" type="ORF">SEA_BRUTONGASTER_75</name>
</gene>
<dbReference type="SUPFAM" id="SSF54060">
    <property type="entry name" value="His-Me finger endonucleases"/>
    <property type="match status" value="1"/>
</dbReference>
<dbReference type="InterPro" id="IPR044925">
    <property type="entry name" value="His-Me_finger_sf"/>
</dbReference>